<dbReference type="Gene3D" id="1.20.120.350">
    <property type="entry name" value="Voltage-gated potassium channels. Chain C"/>
    <property type="match status" value="1"/>
</dbReference>
<keyword evidence="4 5" id="KW-0472">Membrane</keyword>
<dbReference type="GO" id="GO:0005248">
    <property type="term" value="F:voltage-gated sodium channel activity"/>
    <property type="evidence" value="ECO:0007669"/>
    <property type="project" value="TreeGrafter"/>
</dbReference>
<evidence type="ECO:0000256" key="5">
    <source>
        <dbReference type="SAM" id="Phobius"/>
    </source>
</evidence>
<evidence type="ECO:0000313" key="7">
    <source>
        <dbReference type="EMBL" id="CAE7027072.1"/>
    </source>
</evidence>
<name>A0A812IBX2_9DINO</name>
<feature type="domain" description="Ion transport" evidence="6">
    <location>
        <begin position="115"/>
        <end position="375"/>
    </location>
</feature>
<accession>A0A812IBX2</accession>
<evidence type="ECO:0000313" key="8">
    <source>
        <dbReference type="Proteomes" id="UP000604046"/>
    </source>
</evidence>
<dbReference type="GO" id="GO:0008332">
    <property type="term" value="F:low voltage-gated calcium channel activity"/>
    <property type="evidence" value="ECO:0007669"/>
    <property type="project" value="TreeGrafter"/>
</dbReference>
<evidence type="ECO:0000256" key="4">
    <source>
        <dbReference type="ARBA" id="ARBA00023136"/>
    </source>
</evidence>
<sequence length="389" mass="43614">MSSMDTFFQLASNSLKECSTQLQPLLQKLGVATGSRKQKVFMEPHGEFAMPSKEDAPLLGKAVAGVSEFDTSETPEMQQEKRRMFEEQAERLEFGSLKQGWSQRRGTKLTGSQTSFDMFFAVVLVLNAIKLGVDVTLAPPRMSDLSARSFQSPGMAWFMLEALFALTFTAELFLRAIFKYQVEVMEEHELFLCVVPKIASTLTFNQTLDIVKYSWRLFTDKLFLFDVVTVLVSLLDSFVLRFAGNQTPALKLVGLFRLLRLVRLLHLIKDLSRLVNGFVGNIRFICRSVCMMAIFIYANAILMVEFVGRSVDTQADENIQAKWGNIPSSMLSLLTMSTFSSWSLRVAEVSAYPSLAIEFCIFPGMLNLVTGVMVQTAFSFLKDAVCSVA</sequence>
<dbReference type="GO" id="GO:0001518">
    <property type="term" value="C:voltage-gated sodium channel complex"/>
    <property type="evidence" value="ECO:0007669"/>
    <property type="project" value="TreeGrafter"/>
</dbReference>
<dbReference type="GO" id="GO:0086010">
    <property type="term" value="P:membrane depolarization during action potential"/>
    <property type="evidence" value="ECO:0007669"/>
    <property type="project" value="TreeGrafter"/>
</dbReference>
<dbReference type="InterPro" id="IPR043203">
    <property type="entry name" value="VGCC_Ca_Na"/>
</dbReference>
<dbReference type="SUPFAM" id="SSF81324">
    <property type="entry name" value="Voltage-gated potassium channels"/>
    <property type="match status" value="1"/>
</dbReference>
<organism evidence="7 8">
    <name type="scientific">Symbiodinium natans</name>
    <dbReference type="NCBI Taxonomy" id="878477"/>
    <lineage>
        <taxon>Eukaryota</taxon>
        <taxon>Sar</taxon>
        <taxon>Alveolata</taxon>
        <taxon>Dinophyceae</taxon>
        <taxon>Suessiales</taxon>
        <taxon>Symbiodiniaceae</taxon>
        <taxon>Symbiodinium</taxon>
    </lineage>
</organism>
<dbReference type="Pfam" id="PF00520">
    <property type="entry name" value="Ion_trans"/>
    <property type="match status" value="1"/>
</dbReference>
<feature type="transmembrane region" description="Helical" evidence="5">
    <location>
        <begin position="289"/>
        <end position="308"/>
    </location>
</feature>
<dbReference type="GO" id="GO:0070509">
    <property type="term" value="P:calcium ion import"/>
    <property type="evidence" value="ECO:0007669"/>
    <property type="project" value="TreeGrafter"/>
</dbReference>
<keyword evidence="2 5" id="KW-0812">Transmembrane</keyword>
<gene>
    <name evidence="7" type="ORF">SNAT2548_LOCUS3307</name>
</gene>
<dbReference type="PANTHER" id="PTHR10037">
    <property type="entry name" value="VOLTAGE-GATED CATION CHANNEL CALCIUM AND SODIUM"/>
    <property type="match status" value="1"/>
</dbReference>
<dbReference type="InterPro" id="IPR005821">
    <property type="entry name" value="Ion_trans_dom"/>
</dbReference>
<feature type="transmembrane region" description="Helical" evidence="5">
    <location>
        <begin position="222"/>
        <end position="243"/>
    </location>
</feature>
<dbReference type="EMBL" id="CAJNDS010000202">
    <property type="protein sequence ID" value="CAE7027072.1"/>
    <property type="molecule type" value="Genomic_DNA"/>
</dbReference>
<feature type="transmembrane region" description="Helical" evidence="5">
    <location>
        <begin position="359"/>
        <end position="381"/>
    </location>
</feature>
<evidence type="ECO:0000256" key="2">
    <source>
        <dbReference type="ARBA" id="ARBA00022692"/>
    </source>
</evidence>
<feature type="transmembrane region" description="Helical" evidence="5">
    <location>
        <begin position="157"/>
        <end position="178"/>
    </location>
</feature>
<comment type="subcellular location">
    <subcellularLocation>
        <location evidence="1">Membrane</location>
        <topology evidence="1">Multi-pass membrane protein</topology>
    </subcellularLocation>
</comment>
<reference evidence="7" key="1">
    <citation type="submission" date="2021-02" db="EMBL/GenBank/DDBJ databases">
        <authorList>
            <person name="Dougan E. K."/>
            <person name="Rhodes N."/>
            <person name="Thang M."/>
            <person name="Chan C."/>
        </authorList>
    </citation>
    <scope>NUCLEOTIDE SEQUENCE</scope>
</reference>
<evidence type="ECO:0000256" key="3">
    <source>
        <dbReference type="ARBA" id="ARBA00022989"/>
    </source>
</evidence>
<proteinExistence type="predicted"/>
<comment type="caution">
    <text evidence="7">The sequence shown here is derived from an EMBL/GenBank/DDBJ whole genome shotgun (WGS) entry which is preliminary data.</text>
</comment>
<protein>
    <recommendedName>
        <fullName evidence="6">Ion transport domain-containing protein</fullName>
    </recommendedName>
</protein>
<dbReference type="Gene3D" id="1.10.287.70">
    <property type="match status" value="1"/>
</dbReference>
<dbReference type="PANTHER" id="PTHR10037:SF230">
    <property type="entry name" value="CA[2+]-CHANNEL PROTEIN ALPHA[[1]] SUBUNIT T, ISOFORM F"/>
    <property type="match status" value="1"/>
</dbReference>
<keyword evidence="8" id="KW-1185">Reference proteome</keyword>
<evidence type="ECO:0000259" key="6">
    <source>
        <dbReference type="Pfam" id="PF00520"/>
    </source>
</evidence>
<evidence type="ECO:0000256" key="1">
    <source>
        <dbReference type="ARBA" id="ARBA00004141"/>
    </source>
</evidence>
<dbReference type="InterPro" id="IPR027359">
    <property type="entry name" value="Volt_channel_dom_sf"/>
</dbReference>
<feature type="transmembrane region" description="Helical" evidence="5">
    <location>
        <begin position="118"/>
        <end position="137"/>
    </location>
</feature>
<keyword evidence="3 5" id="KW-1133">Transmembrane helix</keyword>
<dbReference type="Proteomes" id="UP000604046">
    <property type="component" value="Unassembled WGS sequence"/>
</dbReference>
<dbReference type="AlphaFoldDB" id="A0A812IBX2"/>